<evidence type="ECO:0000313" key="5">
    <source>
        <dbReference type="Proteomes" id="UP001224775"/>
    </source>
</evidence>
<keyword evidence="5" id="KW-1185">Reference proteome</keyword>
<dbReference type="EMBL" id="JATAAI010000017">
    <property type="protein sequence ID" value="KAK1739881.1"/>
    <property type="molecule type" value="Genomic_DNA"/>
</dbReference>
<feature type="compositionally biased region" description="Basic and acidic residues" evidence="2">
    <location>
        <begin position="212"/>
        <end position="222"/>
    </location>
</feature>
<dbReference type="Proteomes" id="UP001224775">
    <property type="component" value="Unassembled WGS sequence"/>
</dbReference>
<gene>
    <name evidence="4" type="ORF">QTG54_009640</name>
    <name evidence="3" type="ORF">SMAR0320_LOCUS13113</name>
</gene>
<proteinExistence type="predicted"/>
<feature type="coiled-coil region" evidence="1">
    <location>
        <begin position="27"/>
        <end position="54"/>
    </location>
</feature>
<accession>A0A6U3WJ93</accession>
<evidence type="ECO:0000313" key="4">
    <source>
        <dbReference type="EMBL" id="KAK1739881.1"/>
    </source>
</evidence>
<dbReference type="AlphaFoldDB" id="A0A6U3WJ93"/>
<dbReference type="EMBL" id="HBGZ01018215">
    <property type="protein sequence ID" value="CAD9609084.1"/>
    <property type="molecule type" value="Transcribed_RNA"/>
</dbReference>
<feature type="compositionally biased region" description="Polar residues" evidence="2">
    <location>
        <begin position="201"/>
        <end position="211"/>
    </location>
</feature>
<reference evidence="4" key="2">
    <citation type="submission" date="2023-06" db="EMBL/GenBank/DDBJ databases">
        <title>Survivors Of The Sea: Transcriptome response of Skeletonema marinoi to long-term dormancy.</title>
        <authorList>
            <person name="Pinder M.I.M."/>
            <person name="Kourtchenko O."/>
            <person name="Robertson E.K."/>
            <person name="Larsson T."/>
            <person name="Maumus F."/>
            <person name="Osuna-Cruz C.M."/>
            <person name="Vancaester E."/>
            <person name="Stenow R."/>
            <person name="Vandepoele K."/>
            <person name="Ploug H."/>
            <person name="Bruchert V."/>
            <person name="Godhe A."/>
            <person name="Topel M."/>
        </authorList>
    </citation>
    <scope>NUCLEOTIDE SEQUENCE</scope>
    <source>
        <strain evidence="4">R05AC</strain>
    </source>
</reference>
<keyword evidence="1" id="KW-0175">Coiled coil</keyword>
<name>A0A6U3WJ93_9STRA</name>
<evidence type="ECO:0000256" key="2">
    <source>
        <dbReference type="SAM" id="MobiDB-lite"/>
    </source>
</evidence>
<protein>
    <submittedName>
        <fullName evidence="3">Uncharacterized protein</fullName>
    </submittedName>
</protein>
<evidence type="ECO:0000256" key="1">
    <source>
        <dbReference type="SAM" id="Coils"/>
    </source>
</evidence>
<feature type="region of interest" description="Disordered" evidence="2">
    <location>
        <begin position="120"/>
        <end position="235"/>
    </location>
</feature>
<organism evidence="3">
    <name type="scientific">Skeletonema marinoi</name>
    <dbReference type="NCBI Taxonomy" id="267567"/>
    <lineage>
        <taxon>Eukaryota</taxon>
        <taxon>Sar</taxon>
        <taxon>Stramenopiles</taxon>
        <taxon>Ochrophyta</taxon>
        <taxon>Bacillariophyta</taxon>
        <taxon>Coscinodiscophyceae</taxon>
        <taxon>Thalassiosirophycidae</taxon>
        <taxon>Thalassiosirales</taxon>
        <taxon>Skeletonemataceae</taxon>
        <taxon>Skeletonema</taxon>
        <taxon>Skeletonema marinoi-dohrnii complex</taxon>
    </lineage>
</organism>
<reference evidence="3" key="1">
    <citation type="submission" date="2021-01" db="EMBL/GenBank/DDBJ databases">
        <authorList>
            <person name="Corre E."/>
            <person name="Pelletier E."/>
            <person name="Niang G."/>
            <person name="Scheremetjew M."/>
            <person name="Finn R."/>
            <person name="Kale V."/>
            <person name="Holt S."/>
            <person name="Cochrane G."/>
            <person name="Meng A."/>
            <person name="Brown T."/>
            <person name="Cohen L."/>
        </authorList>
    </citation>
    <scope>NUCLEOTIDE SEQUENCE</scope>
    <source>
        <strain evidence="3">SM1012Den-03</strain>
    </source>
</reference>
<sequence>MPSEPELFSPEAQSFFTDAITSARLRVSFAESIVASAQRELDDARDSLLRLETRRKQLGVPDITNTDDMELPDDVSLLSEDHAHSVGSRSTMFIGSVGGVTDDKSSGLFSFKNSIRNLRKGAKNSHDSRSVSSAPAIVKRSGGEEYVALNSPSSSTDEMGDAPTKRSVTPEHEEPTEDNDNNDKNNKGNEAATKKLFATSPARTVSTAPTEHTQEDNEDARSRVSARSAVMEKEDEPETLGYAIFKQSLKDHYTSPTREVEKEKDSINEEISIASFEPIQIDMVTMDTIIEEPADPEDGVALIEVTKCGIPQINGSYLKFDARDGVPTYSKIDKFESYETMFTIGRWVAANGNRKWYITAIVPGQSPPMKSVFYVAYSASNVPPKEGWMVVDEGYDLFLTPEYKEKGVPAAPKLEWEVDDGVASVANTHISRRSSVSNSHYYEVGQQVLNVLTRDKDTNKEPRRSFE</sequence>
<evidence type="ECO:0000313" key="3">
    <source>
        <dbReference type="EMBL" id="CAD9609084.1"/>
    </source>
</evidence>